<name>A0A2Y8ZYX6_9MICO</name>
<dbReference type="RefSeq" id="WP_110851253.1">
    <property type="nucleotide sequence ID" value="NZ_QKLZ01000001.1"/>
</dbReference>
<sequence>MDDDDQPTSDDNRLAIGVALGVPVGVVLSLLLDNWAFIGVGIALGAAFGAVPANGWSTGEDDPAEPDESRD</sequence>
<accession>A0A2Y8ZYX6</accession>
<dbReference type="Proteomes" id="UP000250222">
    <property type="component" value="Unassembled WGS sequence"/>
</dbReference>
<proteinExistence type="predicted"/>
<keyword evidence="1" id="KW-0812">Transmembrane</keyword>
<evidence type="ECO:0000313" key="2">
    <source>
        <dbReference type="EMBL" id="SSA37225.1"/>
    </source>
</evidence>
<gene>
    <name evidence="2" type="ORF">SAMN05216184_101821</name>
</gene>
<evidence type="ECO:0000256" key="1">
    <source>
        <dbReference type="SAM" id="Phobius"/>
    </source>
</evidence>
<keyword evidence="1" id="KW-1133">Transmembrane helix</keyword>
<organism evidence="2 3">
    <name type="scientific">Georgenia satyanarayanai</name>
    <dbReference type="NCBI Taxonomy" id="860221"/>
    <lineage>
        <taxon>Bacteria</taxon>
        <taxon>Bacillati</taxon>
        <taxon>Actinomycetota</taxon>
        <taxon>Actinomycetes</taxon>
        <taxon>Micrococcales</taxon>
        <taxon>Bogoriellaceae</taxon>
        <taxon>Georgenia</taxon>
    </lineage>
</organism>
<evidence type="ECO:0000313" key="3">
    <source>
        <dbReference type="Proteomes" id="UP000250222"/>
    </source>
</evidence>
<dbReference type="EMBL" id="UETB01000001">
    <property type="protein sequence ID" value="SSA37225.1"/>
    <property type="molecule type" value="Genomic_DNA"/>
</dbReference>
<protein>
    <submittedName>
        <fullName evidence="2">Uncharacterized protein</fullName>
    </submittedName>
</protein>
<dbReference type="AlphaFoldDB" id="A0A2Y8ZYX6"/>
<keyword evidence="1" id="KW-0472">Membrane</keyword>
<keyword evidence="3" id="KW-1185">Reference proteome</keyword>
<feature type="transmembrane region" description="Helical" evidence="1">
    <location>
        <begin position="14"/>
        <end position="32"/>
    </location>
</feature>
<reference evidence="2 3" key="1">
    <citation type="submission" date="2016-10" db="EMBL/GenBank/DDBJ databases">
        <authorList>
            <person name="Cai Z."/>
        </authorList>
    </citation>
    <scope>NUCLEOTIDE SEQUENCE [LARGE SCALE GENOMIC DNA]</scope>
    <source>
        <strain evidence="2 3">CGMCC 1.10826</strain>
    </source>
</reference>